<gene>
    <name evidence="2" type="ORF">EJ06DRAFT_553792</name>
</gene>
<accession>A0A6G1I5N1</accession>
<feature type="compositionally biased region" description="Low complexity" evidence="1">
    <location>
        <begin position="1"/>
        <end position="14"/>
    </location>
</feature>
<proteinExistence type="predicted"/>
<dbReference type="Proteomes" id="UP000799640">
    <property type="component" value="Unassembled WGS sequence"/>
</dbReference>
<feature type="compositionally biased region" description="Polar residues" evidence="1">
    <location>
        <begin position="27"/>
        <end position="37"/>
    </location>
</feature>
<protein>
    <submittedName>
        <fullName evidence="2">Uncharacterized protein</fullName>
    </submittedName>
</protein>
<evidence type="ECO:0000313" key="2">
    <source>
        <dbReference type="EMBL" id="KAF2403494.1"/>
    </source>
</evidence>
<reference evidence="2" key="1">
    <citation type="journal article" date="2020" name="Stud. Mycol.">
        <title>101 Dothideomycetes genomes: a test case for predicting lifestyles and emergence of pathogens.</title>
        <authorList>
            <person name="Haridas S."/>
            <person name="Albert R."/>
            <person name="Binder M."/>
            <person name="Bloem J."/>
            <person name="Labutti K."/>
            <person name="Salamov A."/>
            <person name="Andreopoulos B."/>
            <person name="Baker S."/>
            <person name="Barry K."/>
            <person name="Bills G."/>
            <person name="Bluhm B."/>
            <person name="Cannon C."/>
            <person name="Castanera R."/>
            <person name="Culley D."/>
            <person name="Daum C."/>
            <person name="Ezra D."/>
            <person name="Gonzalez J."/>
            <person name="Henrissat B."/>
            <person name="Kuo A."/>
            <person name="Liang C."/>
            <person name="Lipzen A."/>
            <person name="Lutzoni F."/>
            <person name="Magnuson J."/>
            <person name="Mondo S."/>
            <person name="Nolan M."/>
            <person name="Ohm R."/>
            <person name="Pangilinan J."/>
            <person name="Park H.-J."/>
            <person name="Ramirez L."/>
            <person name="Alfaro M."/>
            <person name="Sun H."/>
            <person name="Tritt A."/>
            <person name="Yoshinaga Y."/>
            <person name="Zwiers L.-H."/>
            <person name="Turgeon B."/>
            <person name="Goodwin S."/>
            <person name="Spatafora J."/>
            <person name="Crous P."/>
            <person name="Grigoriev I."/>
        </authorList>
    </citation>
    <scope>NUCLEOTIDE SEQUENCE</scope>
    <source>
        <strain evidence="2">CBS 262.69</strain>
    </source>
</reference>
<name>A0A6G1I5N1_9PEZI</name>
<dbReference type="OrthoDB" id="4203030at2759"/>
<organism evidence="2 3">
    <name type="scientific">Trichodelitschia bisporula</name>
    <dbReference type="NCBI Taxonomy" id="703511"/>
    <lineage>
        <taxon>Eukaryota</taxon>
        <taxon>Fungi</taxon>
        <taxon>Dikarya</taxon>
        <taxon>Ascomycota</taxon>
        <taxon>Pezizomycotina</taxon>
        <taxon>Dothideomycetes</taxon>
        <taxon>Dothideomycetes incertae sedis</taxon>
        <taxon>Phaeotrichales</taxon>
        <taxon>Phaeotrichaceae</taxon>
        <taxon>Trichodelitschia</taxon>
    </lineage>
</organism>
<feature type="region of interest" description="Disordered" evidence="1">
    <location>
        <begin position="1"/>
        <end position="91"/>
    </location>
</feature>
<dbReference type="EMBL" id="ML996689">
    <property type="protein sequence ID" value="KAF2403494.1"/>
    <property type="molecule type" value="Genomic_DNA"/>
</dbReference>
<dbReference type="AlphaFoldDB" id="A0A6G1I5N1"/>
<keyword evidence="3" id="KW-1185">Reference proteome</keyword>
<feature type="compositionally biased region" description="Polar residues" evidence="1">
    <location>
        <begin position="54"/>
        <end position="66"/>
    </location>
</feature>
<evidence type="ECO:0000256" key="1">
    <source>
        <dbReference type="SAM" id="MobiDB-lite"/>
    </source>
</evidence>
<sequence length="302" mass="31437">MPFTLETPTTEPLPVYTPPRNPDDPSETASIISSAPSYHSEAPPYTLHAPLLPPTTSHNRNRSNPTPRGLPSQEFAPGFTPLRSSPSRDPLALHSYHIPHWTTARSGHSRQYENVARRRMERVGGSAAAELLSGLVGGIYGNSGGSLSATSLVQAPVVEAAPATTARAGSGAGPAVATGGAGAGGVAAPAVSPAAAPASPLEDPALVGEAAAQRARAQRLYREMCMRDPDTAMYYESQGWDFMMGQMRAEGAGNRSRGLRGLRGEVILGMGGPAPQVRGIGIGSVGMGMGRRGWWGKRVGGR</sequence>
<evidence type="ECO:0000313" key="3">
    <source>
        <dbReference type="Proteomes" id="UP000799640"/>
    </source>
</evidence>